<dbReference type="EMBL" id="CAJNJA010037920">
    <property type="protein sequence ID" value="CAE7741672.1"/>
    <property type="molecule type" value="Genomic_DNA"/>
</dbReference>
<dbReference type="PANTHER" id="PTHR31585">
    <property type="entry name" value="FOLATE-BIOPTERIN TRANSPORTER 1, CHLOROPLASTIC"/>
    <property type="match status" value="1"/>
</dbReference>
<evidence type="ECO:0000313" key="8">
    <source>
        <dbReference type="Proteomes" id="UP000601435"/>
    </source>
</evidence>
<dbReference type="SUPFAM" id="SSF103473">
    <property type="entry name" value="MFS general substrate transporter"/>
    <property type="match status" value="1"/>
</dbReference>
<keyword evidence="8" id="KW-1185">Reference proteome</keyword>
<dbReference type="Pfam" id="PF03092">
    <property type="entry name" value="BT1"/>
    <property type="match status" value="2"/>
</dbReference>
<comment type="subcellular location">
    <subcellularLocation>
        <location evidence="1">Membrane</location>
        <topology evidence="1">Multi-pass membrane protein</topology>
    </subcellularLocation>
</comment>
<comment type="caution">
    <text evidence="7">The sequence shown here is derived from an EMBL/GenBank/DDBJ whole genome shotgun (WGS) entry which is preliminary data.</text>
</comment>
<organism evidence="7 8">
    <name type="scientific">Symbiodinium necroappetens</name>
    <dbReference type="NCBI Taxonomy" id="1628268"/>
    <lineage>
        <taxon>Eukaryota</taxon>
        <taxon>Sar</taxon>
        <taxon>Alveolata</taxon>
        <taxon>Dinophyceae</taxon>
        <taxon>Suessiales</taxon>
        <taxon>Symbiodiniaceae</taxon>
        <taxon>Symbiodinium</taxon>
    </lineage>
</organism>
<keyword evidence="4" id="KW-0812">Transmembrane</keyword>
<evidence type="ECO:0000256" key="4">
    <source>
        <dbReference type="ARBA" id="ARBA00022692"/>
    </source>
</evidence>
<dbReference type="InterPro" id="IPR039309">
    <property type="entry name" value="BT1"/>
</dbReference>
<keyword evidence="3" id="KW-0813">Transport</keyword>
<sequence>MVMGNFGIAFSDVVVDGLVVEKARDDPKLMGGLQSFSWACRGFGAILSAYFSGALLEMIGVQKVFAVTALLPLLVIVAAVLIREPAQPSPGSSYSLDWDEAKQLGQQVWEVIRSPEVFPAVCFILAWQATPTAGSATFYFYTNELHFNPEFLGRSQLVGSLASLAGIVLYNRVFSSVPIKDYLSRIQVTAVTLGFLPILLATRANLALNIPDQMFVLGDWPATHGEPYHYSDFSVMPQQSVMHTSKGDDVIQTVRRSSYNHALNAAPNEELAHMPILVLAAQLCPRGIEATLFAPAAQMCSVKLLMCAINDVRRAATQ</sequence>
<dbReference type="AlphaFoldDB" id="A0A812XMJ6"/>
<feature type="non-terminal residue" evidence="7">
    <location>
        <position position="318"/>
    </location>
</feature>
<evidence type="ECO:0000313" key="7">
    <source>
        <dbReference type="EMBL" id="CAE7741672.1"/>
    </source>
</evidence>
<evidence type="ECO:0000256" key="2">
    <source>
        <dbReference type="ARBA" id="ARBA00007015"/>
    </source>
</evidence>
<keyword evidence="5" id="KW-1133">Transmembrane helix</keyword>
<dbReference type="Gene3D" id="1.20.1250.20">
    <property type="entry name" value="MFS general substrate transporter like domains"/>
    <property type="match status" value="1"/>
</dbReference>
<dbReference type="GO" id="GO:0016020">
    <property type="term" value="C:membrane"/>
    <property type="evidence" value="ECO:0007669"/>
    <property type="project" value="UniProtKB-SubCell"/>
</dbReference>
<accession>A0A812XMJ6</accession>
<evidence type="ECO:0000256" key="3">
    <source>
        <dbReference type="ARBA" id="ARBA00022448"/>
    </source>
</evidence>
<protein>
    <recommendedName>
        <fullName evidence="9">Folate-biopterin transporter 1, chloroplastic</fullName>
    </recommendedName>
</protein>
<evidence type="ECO:0000256" key="6">
    <source>
        <dbReference type="ARBA" id="ARBA00023136"/>
    </source>
</evidence>
<gene>
    <name evidence="7" type="ORF">SNEC2469_LOCUS21453</name>
</gene>
<dbReference type="Proteomes" id="UP000601435">
    <property type="component" value="Unassembled WGS sequence"/>
</dbReference>
<dbReference type="PANTHER" id="PTHR31585:SF0">
    <property type="entry name" value="FOLATE-BIOPTERIN TRANSPORTER 1, CHLOROPLASTIC"/>
    <property type="match status" value="1"/>
</dbReference>
<dbReference type="InterPro" id="IPR036259">
    <property type="entry name" value="MFS_trans_sf"/>
</dbReference>
<evidence type="ECO:0000256" key="1">
    <source>
        <dbReference type="ARBA" id="ARBA00004141"/>
    </source>
</evidence>
<evidence type="ECO:0008006" key="9">
    <source>
        <dbReference type="Google" id="ProtNLM"/>
    </source>
</evidence>
<keyword evidence="6" id="KW-0472">Membrane</keyword>
<reference evidence="7" key="1">
    <citation type="submission" date="2021-02" db="EMBL/GenBank/DDBJ databases">
        <authorList>
            <person name="Dougan E. K."/>
            <person name="Rhodes N."/>
            <person name="Thang M."/>
            <person name="Chan C."/>
        </authorList>
    </citation>
    <scope>NUCLEOTIDE SEQUENCE</scope>
</reference>
<proteinExistence type="inferred from homology"/>
<name>A0A812XMJ6_9DINO</name>
<comment type="similarity">
    <text evidence="2">Belongs to the major facilitator superfamily. Folate-biopterin transporter (TC 2.A.71) family.</text>
</comment>
<evidence type="ECO:0000256" key="5">
    <source>
        <dbReference type="ARBA" id="ARBA00022989"/>
    </source>
</evidence>
<dbReference type="OrthoDB" id="754047at2759"/>